<dbReference type="PANTHER" id="PTHR31138:SF1">
    <property type="entry name" value="PDZ DOMAIN-CONTAINING PROTEIN"/>
    <property type="match status" value="1"/>
</dbReference>
<dbReference type="InterPro" id="IPR027842">
    <property type="entry name" value="HAM1-like_C"/>
</dbReference>
<organism evidence="4 5">
    <name type="scientific">Golovinomyces cichoracearum</name>
    <dbReference type="NCBI Taxonomy" id="62708"/>
    <lineage>
        <taxon>Eukaryota</taxon>
        <taxon>Fungi</taxon>
        <taxon>Dikarya</taxon>
        <taxon>Ascomycota</taxon>
        <taxon>Pezizomycotina</taxon>
        <taxon>Leotiomycetes</taxon>
        <taxon>Erysiphales</taxon>
        <taxon>Erysiphaceae</taxon>
        <taxon>Golovinomyces</taxon>
    </lineage>
</organism>
<feature type="domain" description="HAM1-like N-terminal" evidence="3">
    <location>
        <begin position="1"/>
        <end position="635"/>
    </location>
</feature>
<sequence length="825" mass="92712">MSSAKVNQPMDQAIKEQDIDRKLQLYGIASVLDSNFTDAAPALQAGKVPSNKQIDIALNSFLASNALSNPSPKISTEGHTLISDVCEVVEQAKLLLLEKNRGNLLQDFLWQSQQIQVGNSVLPDAPVGDDTVQKHGQQALDGIRTLGTLIISNGQFRKLLKDATIVLRDIAGDTAQKVARYVSPSEEQLSRLDEPAPQNTWHKAQESGLKDNFVNNIKQNSSNKGGVNNSSSNSNKAKQAEFPQHPVQSQDQKNSSQSKSSLMSSFQDTNHLIRDRASEIVPEGIKKQINEQRKTGLDYLSTKLPEERREQTKSRLKKLVSECQEHEDCLVDNHAITTLLNLAETYASYASSIGQQGNSSIRGALADDALNRAKADLKILIERFANGASTKALFTIISTIYSDADKDPDLKNWLRQGNAYIRKCLQQKGFLVESKATDEWDFIFDRGEFLLRERYRSHTDQFINEVKLLAEQFDQDPQNKRFSQAMEKLFNDLGHDKNGRAKFKPQLIKDLTEVILPALFENIRYLPIPRIEYSDQTVDFVVENLVLESDNFFPNTFEFSNDNYFRWGRKGDTKRSKHSATLYVAGIQMDLKDVAFFLKKKKGFPAIHDIGVIDIFLGGSGFSFTIKMSTSDSKDRENFFKVESVHVDVTSFKIKIKQSQHKILFALAKPILLKVIQPALQKALELNIMENARSLDSKLYKIKLEVDRAAQEVHEYPEDMKNIYQQYISAFQKQLFQSKENVKNTSSGTMVNLAITKRNSLFPEINLPGGISSKATEYKELALAGDKWESPVFNLGSAPETQNIPNTPEVIHKNNSAISNDHGLC</sequence>
<evidence type="ECO:0000259" key="2">
    <source>
        <dbReference type="Pfam" id="PF14613"/>
    </source>
</evidence>
<feature type="region of interest" description="Disordered" evidence="1">
    <location>
        <begin position="206"/>
        <end position="279"/>
    </location>
</feature>
<evidence type="ECO:0000256" key="1">
    <source>
        <dbReference type="SAM" id="MobiDB-lite"/>
    </source>
</evidence>
<protein>
    <submittedName>
        <fullName evidence="4">Uncharacterized protein C32A11.02c</fullName>
    </submittedName>
</protein>
<dbReference type="Pfam" id="PF19343">
    <property type="entry name" value="HAM1_N"/>
    <property type="match status" value="1"/>
</dbReference>
<dbReference type="InterPro" id="IPR045967">
    <property type="entry name" value="HAM1-like_N"/>
</dbReference>
<dbReference type="OrthoDB" id="19394at2759"/>
<accession>A0A420IKW0</accession>
<feature type="compositionally biased region" description="Low complexity" evidence="1">
    <location>
        <begin position="248"/>
        <end position="267"/>
    </location>
</feature>
<dbReference type="Proteomes" id="UP000285405">
    <property type="component" value="Unassembled WGS sequence"/>
</dbReference>
<proteinExistence type="predicted"/>
<feature type="compositionally biased region" description="Low complexity" evidence="1">
    <location>
        <begin position="220"/>
        <end position="236"/>
    </location>
</feature>
<comment type="caution">
    <text evidence="4">The sequence shown here is derived from an EMBL/GenBank/DDBJ whole genome shotgun (WGS) entry which is preliminary data.</text>
</comment>
<name>A0A420IKW0_9PEZI</name>
<gene>
    <name evidence="4" type="ORF">GcC1_080001</name>
</gene>
<dbReference type="Gene3D" id="3.15.10.10">
    <property type="entry name" value="Bactericidal permeability-increasing protein, domain 1"/>
    <property type="match status" value="1"/>
</dbReference>
<dbReference type="EMBL" id="MCBR01008062">
    <property type="protein sequence ID" value="RKF75163.1"/>
    <property type="molecule type" value="Genomic_DNA"/>
</dbReference>
<evidence type="ECO:0000259" key="3">
    <source>
        <dbReference type="Pfam" id="PF19343"/>
    </source>
</evidence>
<reference evidence="4 5" key="1">
    <citation type="journal article" date="2018" name="BMC Genomics">
        <title>Comparative genome analyses reveal sequence features reflecting distinct modes of host-adaptation between dicot and monocot powdery mildew.</title>
        <authorList>
            <person name="Wu Y."/>
            <person name="Ma X."/>
            <person name="Pan Z."/>
            <person name="Kale S.D."/>
            <person name="Song Y."/>
            <person name="King H."/>
            <person name="Zhang Q."/>
            <person name="Presley C."/>
            <person name="Deng X."/>
            <person name="Wei C.I."/>
            <person name="Xiao S."/>
        </authorList>
    </citation>
    <scope>NUCLEOTIDE SEQUENCE [LARGE SCALE GENOMIC DNA]</scope>
    <source>
        <strain evidence="4">UCSC1</strain>
    </source>
</reference>
<dbReference type="PANTHER" id="PTHR31138">
    <property type="entry name" value="CHROMOSOME 19, WHOLE GENOME SHOTGUN SEQUENCE"/>
    <property type="match status" value="1"/>
</dbReference>
<feature type="region of interest" description="Disordered" evidence="1">
    <location>
        <begin position="182"/>
        <end position="201"/>
    </location>
</feature>
<dbReference type="Pfam" id="PF14613">
    <property type="entry name" value="HAM1_C"/>
    <property type="match status" value="1"/>
</dbReference>
<feature type="domain" description="HAM1-like C-terminal" evidence="2">
    <location>
        <begin position="647"/>
        <end position="805"/>
    </location>
</feature>
<evidence type="ECO:0000313" key="5">
    <source>
        <dbReference type="Proteomes" id="UP000285405"/>
    </source>
</evidence>
<evidence type="ECO:0000313" key="4">
    <source>
        <dbReference type="EMBL" id="RKF75163.1"/>
    </source>
</evidence>
<dbReference type="AlphaFoldDB" id="A0A420IKW0"/>